<name>A0A812MVS0_9DINO</name>
<proteinExistence type="predicted"/>
<evidence type="ECO:0000313" key="3">
    <source>
        <dbReference type="Proteomes" id="UP000604046"/>
    </source>
</evidence>
<accession>A0A812MVS0</accession>
<evidence type="ECO:0000256" key="1">
    <source>
        <dbReference type="SAM" id="SignalP"/>
    </source>
</evidence>
<feature type="signal peptide" evidence="1">
    <location>
        <begin position="1"/>
        <end position="27"/>
    </location>
</feature>
<keyword evidence="1" id="KW-0732">Signal</keyword>
<dbReference type="AlphaFoldDB" id="A0A812MVS0"/>
<reference evidence="2" key="1">
    <citation type="submission" date="2021-02" db="EMBL/GenBank/DDBJ databases">
        <authorList>
            <person name="Dougan E. K."/>
            <person name="Rhodes N."/>
            <person name="Thang M."/>
            <person name="Chan C."/>
        </authorList>
    </citation>
    <scope>NUCLEOTIDE SEQUENCE</scope>
</reference>
<evidence type="ECO:0000313" key="2">
    <source>
        <dbReference type="EMBL" id="CAE7287725.1"/>
    </source>
</evidence>
<dbReference type="SUPFAM" id="SSF53335">
    <property type="entry name" value="S-adenosyl-L-methionine-dependent methyltransferases"/>
    <property type="match status" value="1"/>
</dbReference>
<dbReference type="EMBL" id="CAJNDS010001891">
    <property type="protein sequence ID" value="CAE7287725.1"/>
    <property type="molecule type" value="Genomic_DNA"/>
</dbReference>
<keyword evidence="3" id="KW-1185">Reference proteome</keyword>
<dbReference type="OrthoDB" id="430875at2759"/>
<gene>
    <name evidence="2" type="ORF">SNAT2548_LOCUS15204</name>
</gene>
<dbReference type="InterPro" id="IPR029063">
    <property type="entry name" value="SAM-dependent_MTases_sf"/>
</dbReference>
<dbReference type="Gene3D" id="3.40.50.150">
    <property type="entry name" value="Vaccinia Virus protein VP39"/>
    <property type="match status" value="1"/>
</dbReference>
<feature type="chain" id="PRO_5032705699" evidence="1">
    <location>
        <begin position="28"/>
        <end position="325"/>
    </location>
</feature>
<protein>
    <submittedName>
        <fullName evidence="2">Uncharacterized protein</fullName>
    </submittedName>
</protein>
<sequence>METPHCCALLALLLAACVCIQVYRSNGEDLPIWLLYTSGVAATSVNSILHFGYESVDAAPMHQGYFSKEAVVEGHVRRGRRELNVGSFLAAEMWRLGRNATALELGCGNGQLTHSLNSISGLRCVGLDGYKAIQSLGENYRQWDLTTFFPMEGVDYTISFEVGEHIPPEAEAAFLRTLSQAKEGIILAWATPGQAGHGHVNGRWQRYLIGKLTTGHLRYCLALSHQLAQGFSQGFHSLWEYRNLMVFVAKDSAHICDLPTRDLVASVGVLLAAAGAAVALTLALRGPLQKLATEPGALGSSGLMASCIRMFRASRLGFSGKISTV</sequence>
<dbReference type="Proteomes" id="UP000604046">
    <property type="component" value="Unassembled WGS sequence"/>
</dbReference>
<comment type="caution">
    <text evidence="2">The sequence shown here is derived from an EMBL/GenBank/DDBJ whole genome shotgun (WGS) entry which is preliminary data.</text>
</comment>
<organism evidence="2 3">
    <name type="scientific">Symbiodinium natans</name>
    <dbReference type="NCBI Taxonomy" id="878477"/>
    <lineage>
        <taxon>Eukaryota</taxon>
        <taxon>Sar</taxon>
        <taxon>Alveolata</taxon>
        <taxon>Dinophyceae</taxon>
        <taxon>Suessiales</taxon>
        <taxon>Symbiodiniaceae</taxon>
        <taxon>Symbiodinium</taxon>
    </lineage>
</organism>